<name>A0ABS8ADV9_9BACT</name>
<dbReference type="RefSeq" id="WP_226185520.1">
    <property type="nucleotide sequence ID" value="NZ_JAJADQ010000005.1"/>
</dbReference>
<reference evidence="2" key="1">
    <citation type="submission" date="2021-10" db="EMBL/GenBank/DDBJ databases">
        <authorList>
            <person name="Dean J.D."/>
            <person name="Kim M.K."/>
            <person name="Newey C.N."/>
            <person name="Stoker T.S."/>
            <person name="Thompson D.W."/>
            <person name="Grose J.H."/>
        </authorList>
    </citation>
    <scope>NUCLEOTIDE SEQUENCE</scope>
    <source>
        <strain evidence="2">BT635</strain>
    </source>
</reference>
<accession>A0ABS8ADV9</accession>
<dbReference type="SUPFAM" id="SSF63829">
    <property type="entry name" value="Calcium-dependent phosphotriesterase"/>
    <property type="match status" value="1"/>
</dbReference>
<dbReference type="Proteomes" id="UP001165297">
    <property type="component" value="Unassembled WGS sequence"/>
</dbReference>
<keyword evidence="3" id="KW-1185">Reference proteome</keyword>
<evidence type="ECO:0000256" key="1">
    <source>
        <dbReference type="SAM" id="SignalP"/>
    </source>
</evidence>
<gene>
    <name evidence="2" type="ORF">LGH70_11070</name>
</gene>
<evidence type="ECO:0000313" key="2">
    <source>
        <dbReference type="EMBL" id="MCB2378127.1"/>
    </source>
</evidence>
<protein>
    <recommendedName>
        <fullName evidence="4">T9SS type A sorting domain-containing protein</fullName>
    </recommendedName>
</protein>
<dbReference type="PANTHER" id="PTHR35580:SF1">
    <property type="entry name" value="PHYTASE-LIKE DOMAIN-CONTAINING PROTEIN"/>
    <property type="match status" value="1"/>
</dbReference>
<feature type="signal peptide" evidence="1">
    <location>
        <begin position="1"/>
        <end position="22"/>
    </location>
</feature>
<dbReference type="PANTHER" id="PTHR35580">
    <property type="entry name" value="CELL SURFACE GLYCOPROTEIN (S-LAYER PROTEIN)-LIKE PROTEIN"/>
    <property type="match status" value="1"/>
</dbReference>
<organism evidence="2 3">
    <name type="scientific">Hymenobacter nitidus</name>
    <dbReference type="NCBI Taxonomy" id="2880929"/>
    <lineage>
        <taxon>Bacteria</taxon>
        <taxon>Pseudomonadati</taxon>
        <taxon>Bacteroidota</taxon>
        <taxon>Cytophagia</taxon>
        <taxon>Cytophagales</taxon>
        <taxon>Hymenobacteraceae</taxon>
        <taxon>Hymenobacter</taxon>
    </lineage>
</organism>
<dbReference type="EMBL" id="JAJADQ010000005">
    <property type="protein sequence ID" value="MCB2378127.1"/>
    <property type="molecule type" value="Genomic_DNA"/>
</dbReference>
<dbReference type="InterPro" id="IPR052918">
    <property type="entry name" value="Motility_Chemotaxis_Reg"/>
</dbReference>
<comment type="caution">
    <text evidence="2">The sequence shown here is derived from an EMBL/GenBank/DDBJ whole genome shotgun (WGS) entry which is preliminary data.</text>
</comment>
<feature type="chain" id="PRO_5045600990" description="T9SS type A sorting domain-containing protein" evidence="1">
    <location>
        <begin position="23"/>
        <end position="536"/>
    </location>
</feature>
<dbReference type="SUPFAM" id="SSF101898">
    <property type="entry name" value="NHL repeat"/>
    <property type="match status" value="1"/>
</dbReference>
<sequence>MKISTSFLALALFGLPAVGAQAQTSPSWASVRRISSTNGESNGRSIAVAADGSQYVSGVFDGTITLGSTTLRAGAGDGHIYLAKYDAAGTVLWATAVESSGSEFFGRVAIDAAGNAYLTGYFEQLLTAGTTSLTSIGNEAYVLKYNAQGVLQWAKQGGASGTYAQGIDVDASGNVTIAGDFSSSVSFGTTTPLTGGGVFLYRFSPTGTVLLAKQVSSSGFTNAAAVDGAGNTYITGGFDSGFTYGNTTLASAGGVDIFLVKVDAAGNVVWARRDGGVNEDNSQNIALDANGNPLLCGYYDGVSNTNGETSKIYVARYTKDGIQLWARQISSSVASFQTATAAAYDGRGGYYVTGSIQGTTTFGTTALSAVGENMFVARYDSPGNVLWAARVAGTNPVTDASIGFGIDTDASGNAYVTGAIVGNATFGTLNSSGAGINTFVAKLNAGGTVASTRPATAALKLSLYPNPAAGSTSLLLPAAGGRLVLSDVLGRTVREQQLPPVAGACPVSLDGLTPGLYQLRATLGNGQVGTAALTVR</sequence>
<evidence type="ECO:0008006" key="4">
    <source>
        <dbReference type="Google" id="ProtNLM"/>
    </source>
</evidence>
<keyword evidence="1" id="KW-0732">Signal</keyword>
<proteinExistence type="predicted"/>
<evidence type="ECO:0000313" key="3">
    <source>
        <dbReference type="Proteomes" id="UP001165297"/>
    </source>
</evidence>